<proteinExistence type="predicted"/>
<dbReference type="InterPro" id="IPR050570">
    <property type="entry name" value="Cell_wall_metabolism_enzyme"/>
</dbReference>
<feature type="coiled-coil region" evidence="1">
    <location>
        <begin position="34"/>
        <end position="110"/>
    </location>
</feature>
<dbReference type="KEGG" id="smai:EXU30_10620"/>
<dbReference type="InterPro" id="IPR011055">
    <property type="entry name" value="Dup_hybrid_motif"/>
</dbReference>
<protein>
    <submittedName>
        <fullName evidence="4">Peptidase M23</fullName>
    </submittedName>
</protein>
<dbReference type="Proteomes" id="UP000291106">
    <property type="component" value="Chromosome"/>
</dbReference>
<dbReference type="RefSeq" id="WP_130599878.1">
    <property type="nucleotide sequence ID" value="NZ_CP036200.1"/>
</dbReference>
<evidence type="ECO:0000256" key="1">
    <source>
        <dbReference type="SAM" id="Coils"/>
    </source>
</evidence>
<keyword evidence="1" id="KW-0175">Coiled coil</keyword>
<organism evidence="4 5">
    <name type="scientific">Shewanella maritima</name>
    <dbReference type="NCBI Taxonomy" id="2520507"/>
    <lineage>
        <taxon>Bacteria</taxon>
        <taxon>Pseudomonadati</taxon>
        <taxon>Pseudomonadota</taxon>
        <taxon>Gammaproteobacteria</taxon>
        <taxon>Alteromonadales</taxon>
        <taxon>Shewanellaceae</taxon>
        <taxon>Shewanella</taxon>
    </lineage>
</organism>
<dbReference type="EMBL" id="CP036200">
    <property type="protein sequence ID" value="QBF83096.1"/>
    <property type="molecule type" value="Genomic_DNA"/>
</dbReference>
<dbReference type="InterPro" id="IPR016047">
    <property type="entry name" value="M23ase_b-sheet_dom"/>
</dbReference>
<accession>A0A411PHL7</accession>
<dbReference type="SUPFAM" id="SSF51261">
    <property type="entry name" value="Duplicated hybrid motif"/>
    <property type="match status" value="1"/>
</dbReference>
<keyword evidence="5" id="KW-1185">Reference proteome</keyword>
<dbReference type="Gene3D" id="6.10.250.3150">
    <property type="match status" value="1"/>
</dbReference>
<keyword evidence="2" id="KW-0732">Signal</keyword>
<dbReference type="FunFam" id="2.70.70.10:FF:000003">
    <property type="entry name" value="Murein hydrolase activator EnvC"/>
    <property type="match status" value="1"/>
</dbReference>
<name>A0A411PHL7_9GAMM</name>
<dbReference type="PANTHER" id="PTHR21666">
    <property type="entry name" value="PEPTIDASE-RELATED"/>
    <property type="match status" value="1"/>
</dbReference>
<dbReference type="GO" id="GO:0004222">
    <property type="term" value="F:metalloendopeptidase activity"/>
    <property type="evidence" value="ECO:0007669"/>
    <property type="project" value="TreeGrafter"/>
</dbReference>
<feature type="coiled-coil region" evidence="1">
    <location>
        <begin position="157"/>
        <end position="240"/>
    </location>
</feature>
<dbReference type="AlphaFoldDB" id="A0A411PHL7"/>
<dbReference type="CDD" id="cd12797">
    <property type="entry name" value="M23_peptidase"/>
    <property type="match status" value="1"/>
</dbReference>
<dbReference type="Pfam" id="PF01551">
    <property type="entry name" value="Peptidase_M23"/>
    <property type="match status" value="1"/>
</dbReference>
<gene>
    <name evidence="4" type="ORF">EXU30_10620</name>
</gene>
<dbReference type="Gene3D" id="2.70.70.10">
    <property type="entry name" value="Glucose Permease (Domain IIA)"/>
    <property type="match status" value="1"/>
</dbReference>
<sequence length="377" mass="42043">MILRHLVKASVIAGFLLLTSSAQSADLEKRQSELKAIQAQISKQQSSLQDTSKQREKLIALLQSDEKAIAKAAQQVNQTKTELASLNKQLEELNLQRVELDKRKQKQQKTLSKQLSSAYLAGNHDYSKMMLNQQNPATVERMLTYYQYLNNARMQAIADLKSTAQELNQVVSQQQQQQQKLNSTILSQQKYAKTLSAEQNQRQQTLTQLQRTLSSKGAELEQLQIEEASLKQIVQQAMRAAKNSPSMDGLAKLKGKLKWPTKGRTSKKFGSRRSGQINWKGTILSAPEGQDIQAVADGKVIYSDWLRGFGMVLVIDHGEGYMSLYGHAQALLREVGDAVSKGESIGLVGRSGGQAEPGLYFEIRHKGQAVNPARYCR</sequence>
<evidence type="ECO:0000313" key="4">
    <source>
        <dbReference type="EMBL" id="QBF83096.1"/>
    </source>
</evidence>
<feature type="signal peptide" evidence="2">
    <location>
        <begin position="1"/>
        <end position="24"/>
    </location>
</feature>
<evidence type="ECO:0000259" key="3">
    <source>
        <dbReference type="Pfam" id="PF01551"/>
    </source>
</evidence>
<dbReference type="OrthoDB" id="9784703at2"/>
<dbReference type="PANTHER" id="PTHR21666:SF270">
    <property type="entry name" value="MUREIN HYDROLASE ACTIVATOR ENVC"/>
    <property type="match status" value="1"/>
</dbReference>
<feature type="chain" id="PRO_5019403901" evidence="2">
    <location>
        <begin position="25"/>
        <end position="377"/>
    </location>
</feature>
<evidence type="ECO:0000256" key="2">
    <source>
        <dbReference type="SAM" id="SignalP"/>
    </source>
</evidence>
<reference evidence="4 5" key="1">
    <citation type="submission" date="2019-02" db="EMBL/GenBank/DDBJ databases">
        <title>Shewanella sp. D4-2 isolated from Dokdo Island.</title>
        <authorList>
            <person name="Baek K."/>
        </authorList>
    </citation>
    <scope>NUCLEOTIDE SEQUENCE [LARGE SCALE GENOMIC DNA]</scope>
    <source>
        <strain evidence="4 5">D4-2</strain>
    </source>
</reference>
<feature type="domain" description="M23ase beta-sheet core" evidence="3">
    <location>
        <begin position="279"/>
        <end position="372"/>
    </location>
</feature>
<evidence type="ECO:0000313" key="5">
    <source>
        <dbReference type="Proteomes" id="UP000291106"/>
    </source>
</evidence>